<keyword evidence="9 11" id="KW-1133">Transmembrane helix</keyword>
<evidence type="ECO:0000256" key="2">
    <source>
        <dbReference type="ARBA" id="ARBA00004141"/>
    </source>
</evidence>
<evidence type="ECO:0000256" key="7">
    <source>
        <dbReference type="ARBA" id="ARBA00022688"/>
    </source>
</evidence>
<dbReference type="NCBIfam" id="TIGR01474">
    <property type="entry name" value="ubiA_proteo"/>
    <property type="match status" value="1"/>
</dbReference>
<keyword evidence="5 11" id="KW-0997">Cell inner membrane</keyword>
<dbReference type="UniPathway" id="UPA00232"/>
<evidence type="ECO:0000256" key="1">
    <source>
        <dbReference type="ARBA" id="ARBA00001946"/>
    </source>
</evidence>
<evidence type="ECO:0000256" key="12">
    <source>
        <dbReference type="NCBIfam" id="TIGR01474"/>
    </source>
</evidence>
<dbReference type="GO" id="GO:0008412">
    <property type="term" value="F:4-hydroxybenzoate polyprenyltransferase activity"/>
    <property type="evidence" value="ECO:0007669"/>
    <property type="project" value="UniProtKB-UniRule"/>
</dbReference>
<gene>
    <name evidence="11 14" type="primary">ubiA</name>
    <name evidence="14" type="ORF">MTUNDRAET4_2478</name>
</gene>
<dbReference type="KEGG" id="mtun:MTUNDRAET4_2478"/>
<dbReference type="InterPro" id="IPR039653">
    <property type="entry name" value="Prenyltransferase"/>
</dbReference>
<evidence type="ECO:0000256" key="11">
    <source>
        <dbReference type="HAMAP-Rule" id="MF_01635"/>
    </source>
</evidence>
<reference evidence="14 15" key="1">
    <citation type="submission" date="2019-03" db="EMBL/GenBank/DDBJ databases">
        <authorList>
            <person name="Kox A.R. M."/>
        </authorList>
    </citation>
    <scope>NUCLEOTIDE SEQUENCE [LARGE SCALE GENOMIC DNA]</scope>
    <source>
        <strain evidence="14">MTUNDRAET4 annotated genome</strain>
    </source>
</reference>
<comment type="cofactor">
    <cofactor evidence="1 11">
        <name>Mg(2+)</name>
        <dbReference type="ChEBI" id="CHEBI:18420"/>
    </cofactor>
</comment>
<dbReference type="Proteomes" id="UP000294360">
    <property type="component" value="Chromosome"/>
</dbReference>
<accession>A0A4U8Z225</accession>
<dbReference type="PANTHER" id="PTHR11048:SF28">
    <property type="entry name" value="4-HYDROXYBENZOATE POLYPRENYLTRANSFERASE, MITOCHONDRIAL"/>
    <property type="match status" value="1"/>
</dbReference>
<evidence type="ECO:0000313" key="15">
    <source>
        <dbReference type="Proteomes" id="UP000294360"/>
    </source>
</evidence>
<comment type="pathway">
    <text evidence="11">Cofactor biosynthesis; ubiquinone biosynthesis.</text>
</comment>
<feature type="region of interest" description="Disordered" evidence="13">
    <location>
        <begin position="1"/>
        <end position="24"/>
    </location>
</feature>
<feature type="transmembrane region" description="Helical" evidence="11">
    <location>
        <begin position="126"/>
        <end position="146"/>
    </location>
</feature>
<organism evidence="14 15">
    <name type="scientific">Methylocella tundrae</name>
    <dbReference type="NCBI Taxonomy" id="227605"/>
    <lineage>
        <taxon>Bacteria</taxon>
        <taxon>Pseudomonadati</taxon>
        <taxon>Pseudomonadota</taxon>
        <taxon>Alphaproteobacteria</taxon>
        <taxon>Hyphomicrobiales</taxon>
        <taxon>Beijerinckiaceae</taxon>
        <taxon>Methylocella</taxon>
    </lineage>
</organism>
<evidence type="ECO:0000256" key="4">
    <source>
        <dbReference type="ARBA" id="ARBA00022475"/>
    </source>
</evidence>
<dbReference type="HAMAP" id="MF_01635">
    <property type="entry name" value="UbiA"/>
    <property type="match status" value="1"/>
</dbReference>
<dbReference type="CDD" id="cd13959">
    <property type="entry name" value="PT_UbiA_COQ2"/>
    <property type="match status" value="1"/>
</dbReference>
<feature type="transmembrane region" description="Helical" evidence="11">
    <location>
        <begin position="179"/>
        <end position="199"/>
    </location>
</feature>
<evidence type="ECO:0000256" key="5">
    <source>
        <dbReference type="ARBA" id="ARBA00022519"/>
    </source>
</evidence>
<proteinExistence type="inferred from homology"/>
<dbReference type="InterPro" id="IPR006370">
    <property type="entry name" value="HB_polyprenyltransferase-like"/>
</dbReference>
<evidence type="ECO:0000256" key="10">
    <source>
        <dbReference type="ARBA" id="ARBA00023136"/>
    </source>
</evidence>
<comment type="function">
    <text evidence="11">Catalyzes the prenylation of para-hydroxybenzoate (PHB) with an all-trans polyprenyl group. Mediates the second step in the final reaction sequence of ubiquinone-8 (UQ-8) biosynthesis, which is the condensation of the polyisoprenoid side chain with PHB, generating the first membrane-bound Q intermediate 3-octaprenyl-4-hydroxybenzoate.</text>
</comment>
<dbReference type="GO" id="GO:0006744">
    <property type="term" value="P:ubiquinone biosynthetic process"/>
    <property type="evidence" value="ECO:0007669"/>
    <property type="project" value="UniProtKB-UniRule"/>
</dbReference>
<evidence type="ECO:0000256" key="9">
    <source>
        <dbReference type="ARBA" id="ARBA00022989"/>
    </source>
</evidence>
<dbReference type="InterPro" id="IPR000537">
    <property type="entry name" value="UbiA_prenyltransferase"/>
</dbReference>
<comment type="similarity">
    <text evidence="3 11">Belongs to the UbiA prenyltransferase family.</text>
</comment>
<dbReference type="Gene3D" id="1.20.120.1780">
    <property type="entry name" value="UbiA prenyltransferase"/>
    <property type="match status" value="1"/>
</dbReference>
<evidence type="ECO:0000256" key="6">
    <source>
        <dbReference type="ARBA" id="ARBA00022679"/>
    </source>
</evidence>
<dbReference type="FunFam" id="1.20.120.1780:FF:000001">
    <property type="entry name" value="4-hydroxybenzoate octaprenyltransferase"/>
    <property type="match status" value="1"/>
</dbReference>
<dbReference type="PROSITE" id="PS00943">
    <property type="entry name" value="UBIA"/>
    <property type="match status" value="1"/>
</dbReference>
<comment type="subcellular location">
    <subcellularLocation>
        <location evidence="11">Cell inner membrane</location>
        <topology evidence="11">Multi-pass membrane protein</topology>
    </subcellularLocation>
    <subcellularLocation>
        <location evidence="2">Membrane</location>
        <topology evidence="2">Multi-pass membrane protein</topology>
    </subcellularLocation>
</comment>
<dbReference type="RefSeq" id="WP_423135978.1">
    <property type="nucleotide sequence ID" value="NZ_CP139089.1"/>
</dbReference>
<dbReference type="GO" id="GO:0005886">
    <property type="term" value="C:plasma membrane"/>
    <property type="evidence" value="ECO:0007669"/>
    <property type="project" value="UniProtKB-SubCell"/>
</dbReference>
<dbReference type="FunFam" id="1.10.357.140:FF:000008">
    <property type="entry name" value="4-hydroxybenzoate octaprenyltransferase"/>
    <property type="match status" value="1"/>
</dbReference>
<dbReference type="AlphaFoldDB" id="A0A4U8Z225"/>
<keyword evidence="6 11" id="KW-0808">Transferase</keyword>
<keyword evidence="11" id="KW-0460">Magnesium</keyword>
<dbReference type="PANTHER" id="PTHR11048">
    <property type="entry name" value="PRENYLTRANSFERASES"/>
    <property type="match status" value="1"/>
</dbReference>
<evidence type="ECO:0000256" key="13">
    <source>
        <dbReference type="SAM" id="MobiDB-lite"/>
    </source>
</evidence>
<dbReference type="Gene3D" id="1.10.357.140">
    <property type="entry name" value="UbiA prenyltransferase"/>
    <property type="match status" value="1"/>
</dbReference>
<evidence type="ECO:0000256" key="8">
    <source>
        <dbReference type="ARBA" id="ARBA00022692"/>
    </source>
</evidence>
<protein>
    <recommendedName>
        <fullName evidence="11 12">4-hydroxybenzoate octaprenyltransferase</fullName>
        <ecNumber evidence="11 12">2.5.1.39</ecNumber>
    </recommendedName>
    <alternativeName>
        <fullName evidence="11">4-HB polyprenyltransferase</fullName>
    </alternativeName>
</protein>
<keyword evidence="10 11" id="KW-0472">Membrane</keyword>
<keyword evidence="4 11" id="KW-1003">Cell membrane</keyword>
<evidence type="ECO:0000313" key="14">
    <source>
        <dbReference type="EMBL" id="VFU09365.1"/>
    </source>
</evidence>
<keyword evidence="7 11" id="KW-0831">Ubiquinone biosynthesis</keyword>
<dbReference type="EMBL" id="LR536450">
    <property type="protein sequence ID" value="VFU09365.1"/>
    <property type="molecule type" value="Genomic_DNA"/>
</dbReference>
<evidence type="ECO:0000256" key="3">
    <source>
        <dbReference type="ARBA" id="ARBA00005985"/>
    </source>
</evidence>
<dbReference type="Pfam" id="PF01040">
    <property type="entry name" value="UbiA"/>
    <property type="match status" value="1"/>
</dbReference>
<comment type="catalytic activity">
    <reaction evidence="11">
        <text>all-trans-octaprenyl diphosphate + 4-hydroxybenzoate = 4-hydroxy-3-(all-trans-octaprenyl)benzoate + diphosphate</text>
        <dbReference type="Rhea" id="RHEA:27782"/>
        <dbReference type="ChEBI" id="CHEBI:1617"/>
        <dbReference type="ChEBI" id="CHEBI:17879"/>
        <dbReference type="ChEBI" id="CHEBI:33019"/>
        <dbReference type="ChEBI" id="CHEBI:57711"/>
        <dbReference type="EC" id="2.5.1.39"/>
    </reaction>
</comment>
<feature type="transmembrane region" description="Helical" evidence="11">
    <location>
        <begin position="246"/>
        <end position="267"/>
    </location>
</feature>
<sequence length="334" mass="35083">MTKTASAAPRSGGTAREAPADPLRLPDADQRSLLFRLAPKSWAPFLQLARIDRPIGWWLLVLPCWQSSALASVHQGVLPHGRDLLLFLIGSIAMRGAGSTYNDIVDRGIDAKVERTRGRPLPSGRVGAPAAVVFLAVQCLIGLAVLLSFNRFAILLGFSSLGFVGIYPFMKRITSWPQAVLGAAFAWGGLMGWAAALGSLEAAPVLLYAGAIFWTIGYDTIYAMMDVKDDAIVGIGSTARFFGRRVRVGVACLYAVSIACVAAAIFAAGAGGLALAGLAGFAAHLAWQVAHLPAPAESLDEDATPALRLFRSNRDAGLILCAGLCGEAVRLALG</sequence>
<name>A0A4U8Z225_METTU</name>
<feature type="transmembrane region" description="Helical" evidence="11">
    <location>
        <begin position="205"/>
        <end position="225"/>
    </location>
</feature>
<keyword evidence="8 11" id="KW-0812">Transmembrane</keyword>
<dbReference type="EC" id="2.5.1.39" evidence="11 12"/>
<dbReference type="InterPro" id="IPR044878">
    <property type="entry name" value="UbiA_sf"/>
</dbReference>
<feature type="transmembrane region" description="Helical" evidence="11">
    <location>
        <begin position="152"/>
        <end position="170"/>
    </location>
</feature>
<dbReference type="InterPro" id="IPR030470">
    <property type="entry name" value="UbiA_prenylTrfase_CS"/>
</dbReference>